<dbReference type="AlphaFoldDB" id="E7MPK3"/>
<name>E7MPK3_9FIRM</name>
<sequence>MDQIIYNRKHSTITHTELTEKSENNSFLYRLLKKFIEPTLIFLNGEKAIDCLMISFSEILKNLNLEYSNELATKFLCHSVNMIERVIKK</sequence>
<proteinExistence type="predicted"/>
<reference evidence="1 2" key="1">
    <citation type="submission" date="2010-08" db="EMBL/GenBank/DDBJ databases">
        <authorList>
            <person name="Weinstock G."/>
            <person name="Sodergren E."/>
            <person name="Clifton S."/>
            <person name="Fulton L."/>
            <person name="Fulton B."/>
            <person name="Courtney L."/>
            <person name="Fronick C."/>
            <person name="Harrison M."/>
            <person name="Strong C."/>
            <person name="Farmer C."/>
            <person name="Delahaunty K."/>
            <person name="Markovic C."/>
            <person name="Hall O."/>
            <person name="Minx P."/>
            <person name="Tomlinson C."/>
            <person name="Mitreva M."/>
            <person name="Hou S."/>
            <person name="Chen J."/>
            <person name="Wollam A."/>
            <person name="Pepin K.H."/>
            <person name="Johnson M."/>
            <person name="Bhonagiri V."/>
            <person name="Zhang X."/>
            <person name="Suruliraj S."/>
            <person name="Warren W."/>
            <person name="Chinwalla A."/>
            <person name="Mardis E.R."/>
            <person name="Wilson R.K."/>
        </authorList>
    </citation>
    <scope>NUCLEOTIDE SEQUENCE [LARGE SCALE GENOMIC DNA]</scope>
    <source>
        <strain evidence="1 2">F0204</strain>
    </source>
</reference>
<dbReference type="HOGENOM" id="CLU_2453019_0_0_9"/>
<comment type="caution">
    <text evidence="1">The sequence shown here is derived from an EMBL/GenBank/DDBJ whole genome shotgun (WGS) entry which is preliminary data.</text>
</comment>
<keyword evidence="2" id="KW-1185">Reference proteome</keyword>
<accession>E7MPK3</accession>
<dbReference type="EMBL" id="AECQ01000028">
    <property type="protein sequence ID" value="EFW24108.1"/>
    <property type="molecule type" value="Genomic_DNA"/>
</dbReference>
<gene>
    <name evidence="1" type="ORF">HMPREF9430_01485</name>
</gene>
<dbReference type="Proteomes" id="UP000004097">
    <property type="component" value="Unassembled WGS sequence"/>
</dbReference>
<evidence type="ECO:0000313" key="2">
    <source>
        <dbReference type="Proteomes" id="UP000004097"/>
    </source>
</evidence>
<evidence type="ECO:0000313" key="1">
    <source>
        <dbReference type="EMBL" id="EFW24108.1"/>
    </source>
</evidence>
<organism evidence="1 2">
    <name type="scientific">Solobacterium moorei F0204</name>
    <dbReference type="NCBI Taxonomy" id="706433"/>
    <lineage>
        <taxon>Bacteria</taxon>
        <taxon>Bacillati</taxon>
        <taxon>Bacillota</taxon>
        <taxon>Erysipelotrichia</taxon>
        <taxon>Erysipelotrichales</taxon>
        <taxon>Erysipelotrichaceae</taxon>
        <taxon>Solobacterium</taxon>
    </lineage>
</organism>
<protein>
    <submittedName>
        <fullName evidence="1">Uncharacterized protein</fullName>
    </submittedName>
</protein>